<evidence type="ECO:0000313" key="1">
    <source>
        <dbReference type="EMBL" id="MCP1260222.1"/>
    </source>
</evidence>
<keyword evidence="2" id="KW-1185">Reference proteome</keyword>
<accession>A0ABT1F4V1</accession>
<comment type="caution">
    <text evidence="1">The sequence shown here is derived from an EMBL/GenBank/DDBJ whole genome shotgun (WGS) entry which is preliminary data.</text>
</comment>
<organism evidence="1 2">
    <name type="scientific">Acetobacter lambici</name>
    <dbReference type="NCBI Taxonomy" id="1332824"/>
    <lineage>
        <taxon>Bacteria</taxon>
        <taxon>Pseudomonadati</taxon>
        <taxon>Pseudomonadota</taxon>
        <taxon>Alphaproteobacteria</taxon>
        <taxon>Acetobacterales</taxon>
        <taxon>Acetobacteraceae</taxon>
        <taxon>Acetobacter</taxon>
    </lineage>
</organism>
<dbReference type="RefSeq" id="WP_165993566.1">
    <property type="nucleotide sequence ID" value="NZ_JAMYZY010000168.1"/>
</dbReference>
<name>A0ABT1F4V1_9PROT</name>
<sequence length="118" mass="13606">MQFNPQFKLTFFKMDIQFDIESRQNKDQETLLFTAPAEVTVIDPLREINGTQMVELGLTHRALMRWQAIDIGCLCRRDVRGPDRSTVQETFRVISFLPVGQGNRFMEVKLSLISNVGN</sequence>
<dbReference type="Proteomes" id="UP001523528">
    <property type="component" value="Unassembled WGS sequence"/>
</dbReference>
<proteinExistence type="predicted"/>
<protein>
    <submittedName>
        <fullName evidence="1">Uncharacterized protein</fullName>
    </submittedName>
</protein>
<evidence type="ECO:0000313" key="2">
    <source>
        <dbReference type="Proteomes" id="UP001523528"/>
    </source>
</evidence>
<reference evidence="1 2" key="1">
    <citation type="submission" date="2022-06" db="EMBL/GenBank/DDBJ databases">
        <title>Acetobacer genomes from food samples.</title>
        <authorList>
            <person name="Sombolestani A."/>
        </authorList>
    </citation>
    <scope>NUCLEOTIDE SEQUENCE [LARGE SCALE GENOMIC DNA]</scope>
    <source>
        <strain evidence="1 2">R-83285</strain>
    </source>
</reference>
<gene>
    <name evidence="1" type="ORF">NKW50_16870</name>
</gene>
<dbReference type="EMBL" id="JAMYZZ010000143">
    <property type="protein sequence ID" value="MCP1260222.1"/>
    <property type="molecule type" value="Genomic_DNA"/>
</dbReference>